<evidence type="ECO:0000259" key="1">
    <source>
        <dbReference type="Pfam" id="PF00561"/>
    </source>
</evidence>
<dbReference type="PRINTS" id="PR00111">
    <property type="entry name" value="ABHYDROLASE"/>
</dbReference>
<sequence length="290" mass="33191">MIIPSVPEPGEHLFRTSDGFLLDYFVRGSGPPLIILPPAWGIGSFYLQDGLADLEEKFTLIYLEFRSNAKSTRRNSEVMTSWHLADDVEALRQELKLDTIPRLMGHSGGGTTALWYAIRYPDKVDSLVLLNHQLENFDDAQSMGVILSQKRDDPRFHDALEAWTSSWDDLSDFEFAETIKKFLPVYFYDPSGASASPLATLTEAPLWNYQMLHGKYRRAKCQEEQLEQVKARTLMIFSREDPICTPTQGEATKQGLEGSKLVVLEKCGHFPWMEKKEQTLDEITQFFEER</sequence>
<evidence type="ECO:0000313" key="3">
    <source>
        <dbReference type="Proteomes" id="UP000287972"/>
    </source>
</evidence>
<protein>
    <recommendedName>
        <fullName evidence="1">AB hydrolase-1 domain-containing protein</fullName>
    </recommendedName>
</protein>
<reference evidence="2 3" key="1">
    <citation type="submission" date="2017-06" db="EMBL/GenBank/DDBJ databases">
        <title>Comparative genomic analysis of Ambrosia Fusariam Clade fungi.</title>
        <authorList>
            <person name="Stajich J.E."/>
            <person name="Carrillo J."/>
            <person name="Kijimoto T."/>
            <person name="Eskalen A."/>
            <person name="O'Donnell K."/>
            <person name="Kasson M."/>
        </authorList>
    </citation>
    <scope>NUCLEOTIDE SEQUENCE [LARGE SCALE GENOMIC DNA]</scope>
    <source>
        <strain evidence="2 3">NRRL62606</strain>
    </source>
</reference>
<dbReference type="EMBL" id="NKCL01000435">
    <property type="protein sequence ID" value="RSL71343.1"/>
    <property type="molecule type" value="Genomic_DNA"/>
</dbReference>
<accession>A0A428R1N7</accession>
<feature type="domain" description="AB hydrolase-1" evidence="1">
    <location>
        <begin position="32"/>
        <end position="275"/>
    </location>
</feature>
<dbReference type="InterPro" id="IPR000073">
    <property type="entry name" value="AB_hydrolase_1"/>
</dbReference>
<dbReference type="Proteomes" id="UP000287972">
    <property type="component" value="Unassembled WGS sequence"/>
</dbReference>
<keyword evidence="3" id="KW-1185">Reference proteome</keyword>
<dbReference type="PANTHER" id="PTHR43798:SF33">
    <property type="entry name" value="HYDROLASE, PUTATIVE (AFU_ORTHOLOGUE AFUA_2G14860)-RELATED"/>
    <property type="match status" value="1"/>
</dbReference>
<dbReference type="Gene3D" id="3.40.50.1820">
    <property type="entry name" value="alpha/beta hydrolase"/>
    <property type="match status" value="1"/>
</dbReference>
<dbReference type="SUPFAM" id="SSF53474">
    <property type="entry name" value="alpha/beta-Hydrolases"/>
    <property type="match status" value="1"/>
</dbReference>
<name>A0A428R1N7_9HYPO</name>
<dbReference type="Pfam" id="PF00561">
    <property type="entry name" value="Abhydrolase_1"/>
    <property type="match status" value="1"/>
</dbReference>
<organism evidence="2 3">
    <name type="scientific">Fusarium floridanum</name>
    <dbReference type="NCBI Taxonomy" id="1325733"/>
    <lineage>
        <taxon>Eukaryota</taxon>
        <taxon>Fungi</taxon>
        <taxon>Dikarya</taxon>
        <taxon>Ascomycota</taxon>
        <taxon>Pezizomycotina</taxon>
        <taxon>Sordariomycetes</taxon>
        <taxon>Hypocreomycetidae</taxon>
        <taxon>Hypocreales</taxon>
        <taxon>Nectriaceae</taxon>
        <taxon>Fusarium</taxon>
        <taxon>Fusarium solani species complex</taxon>
    </lineage>
</organism>
<comment type="caution">
    <text evidence="2">The sequence shown here is derived from an EMBL/GenBank/DDBJ whole genome shotgun (WGS) entry which is preliminary data.</text>
</comment>
<proteinExistence type="predicted"/>
<dbReference type="GO" id="GO:0016020">
    <property type="term" value="C:membrane"/>
    <property type="evidence" value="ECO:0007669"/>
    <property type="project" value="TreeGrafter"/>
</dbReference>
<dbReference type="InterPro" id="IPR029058">
    <property type="entry name" value="AB_hydrolase_fold"/>
</dbReference>
<gene>
    <name evidence="2" type="ORF">CEP51_012066</name>
</gene>
<dbReference type="PANTHER" id="PTHR43798">
    <property type="entry name" value="MONOACYLGLYCEROL LIPASE"/>
    <property type="match status" value="1"/>
</dbReference>
<evidence type="ECO:0000313" key="2">
    <source>
        <dbReference type="EMBL" id="RSL71343.1"/>
    </source>
</evidence>
<dbReference type="InterPro" id="IPR050266">
    <property type="entry name" value="AB_hydrolase_sf"/>
</dbReference>
<dbReference type="AlphaFoldDB" id="A0A428R1N7"/>